<accession>A0ABU6P2Y3</accession>
<reference evidence="1 2" key="1">
    <citation type="submission" date="2023-03" db="EMBL/GenBank/DDBJ databases">
        <title>Bacillus Genome Sequencing.</title>
        <authorList>
            <person name="Dunlap C."/>
        </authorList>
    </citation>
    <scope>NUCLEOTIDE SEQUENCE [LARGE SCALE GENOMIC DNA]</scope>
    <source>
        <strain evidence="1 2">NRS-1717</strain>
    </source>
</reference>
<dbReference type="Pfam" id="PF08817">
    <property type="entry name" value="YukD"/>
    <property type="match status" value="1"/>
</dbReference>
<gene>
    <name evidence="1" type="ORF">P9271_16285</name>
</gene>
<dbReference type="Gene3D" id="3.10.20.90">
    <property type="entry name" value="Phosphatidylinositol 3-kinase Catalytic Subunit, Chain A, domain 1"/>
    <property type="match status" value="1"/>
</dbReference>
<dbReference type="Proteomes" id="UP001342826">
    <property type="component" value="Unassembled WGS sequence"/>
</dbReference>
<comment type="caution">
    <text evidence="1">The sequence shown here is derived from an EMBL/GenBank/DDBJ whole genome shotgun (WGS) entry which is preliminary data.</text>
</comment>
<evidence type="ECO:0000313" key="2">
    <source>
        <dbReference type="Proteomes" id="UP001342826"/>
    </source>
</evidence>
<name>A0ABU6P2Y3_9BACI</name>
<sequence>MYIQITIDLKNYNGETLDLRLSNYYTIKKLIDIIWQERSISMPPREGYWVRVLNKNTVYPGSNTLEDSEIMTGDKLEIL</sequence>
<organism evidence="1 2">
    <name type="scientific">Metabacillus fastidiosus</name>
    <dbReference type="NCBI Taxonomy" id="1458"/>
    <lineage>
        <taxon>Bacteria</taxon>
        <taxon>Bacillati</taxon>
        <taxon>Bacillota</taxon>
        <taxon>Bacilli</taxon>
        <taxon>Bacillales</taxon>
        <taxon>Bacillaceae</taxon>
        <taxon>Metabacillus</taxon>
    </lineage>
</organism>
<protein>
    <submittedName>
        <fullName evidence="1">EsaB/YukD family protein</fullName>
    </submittedName>
</protein>
<evidence type="ECO:0000313" key="1">
    <source>
        <dbReference type="EMBL" id="MED4402864.1"/>
    </source>
</evidence>
<dbReference type="RefSeq" id="WP_328015706.1">
    <property type="nucleotide sequence ID" value="NZ_JARTFS010000013.1"/>
</dbReference>
<dbReference type="InterPro" id="IPR024962">
    <property type="entry name" value="YukD-like"/>
</dbReference>
<proteinExistence type="predicted"/>
<dbReference type="EMBL" id="JARTFS010000013">
    <property type="protein sequence ID" value="MED4402864.1"/>
    <property type="molecule type" value="Genomic_DNA"/>
</dbReference>
<keyword evidence="2" id="KW-1185">Reference proteome</keyword>